<gene>
    <name evidence="2" type="ORF">PMIN01_12308</name>
</gene>
<reference evidence="2" key="1">
    <citation type="journal article" date="2020" name="Mol. Plant Microbe Interact.">
        <title>Genome Sequence of the Biocontrol Agent Coniothyrium minitans strain Conio (IMI 134523).</title>
        <authorList>
            <person name="Patel D."/>
            <person name="Shittu T.A."/>
            <person name="Baroncelli R."/>
            <person name="Muthumeenakshi S."/>
            <person name="Osborne T.H."/>
            <person name="Janganan T.K."/>
            <person name="Sreenivasaprasad S."/>
        </authorList>
    </citation>
    <scope>NUCLEOTIDE SEQUENCE</scope>
    <source>
        <strain evidence="2">Conio</strain>
    </source>
</reference>
<evidence type="ECO:0000313" key="3">
    <source>
        <dbReference type="Proteomes" id="UP000756921"/>
    </source>
</evidence>
<keyword evidence="3" id="KW-1185">Reference proteome</keyword>
<proteinExistence type="predicted"/>
<evidence type="ECO:0000313" key="2">
    <source>
        <dbReference type="EMBL" id="KAF9729444.1"/>
    </source>
</evidence>
<dbReference type="AlphaFoldDB" id="A0A9P6KKG6"/>
<dbReference type="Proteomes" id="UP000756921">
    <property type="component" value="Unassembled WGS sequence"/>
</dbReference>
<comment type="caution">
    <text evidence="2">The sequence shown here is derived from an EMBL/GenBank/DDBJ whole genome shotgun (WGS) entry which is preliminary data.</text>
</comment>
<sequence length="119" mass="11984">MSGKGPPAPPALLPLQPSAPWPEPFIAYEGRRPGGGKGAAALTTAAYAHGPSRMVGALSGVKRCAVVRIGLEQRAGKTWAGWQAACGTSSGGSGQWASQMGENGDREGREAASVVGGKL</sequence>
<organism evidence="2 3">
    <name type="scientific">Paraphaeosphaeria minitans</name>
    <dbReference type="NCBI Taxonomy" id="565426"/>
    <lineage>
        <taxon>Eukaryota</taxon>
        <taxon>Fungi</taxon>
        <taxon>Dikarya</taxon>
        <taxon>Ascomycota</taxon>
        <taxon>Pezizomycotina</taxon>
        <taxon>Dothideomycetes</taxon>
        <taxon>Pleosporomycetidae</taxon>
        <taxon>Pleosporales</taxon>
        <taxon>Massarineae</taxon>
        <taxon>Didymosphaeriaceae</taxon>
        <taxon>Paraphaeosphaeria</taxon>
    </lineage>
</organism>
<feature type="region of interest" description="Disordered" evidence="1">
    <location>
        <begin position="88"/>
        <end position="119"/>
    </location>
</feature>
<protein>
    <submittedName>
        <fullName evidence="2">Uncharacterized protein</fullName>
    </submittedName>
</protein>
<name>A0A9P6KKG6_9PLEO</name>
<evidence type="ECO:0000256" key="1">
    <source>
        <dbReference type="SAM" id="MobiDB-lite"/>
    </source>
</evidence>
<dbReference type="EMBL" id="WJXW01000016">
    <property type="protein sequence ID" value="KAF9729444.1"/>
    <property type="molecule type" value="Genomic_DNA"/>
</dbReference>
<accession>A0A9P6KKG6</accession>